<name>X0X8D2_9ZZZZ</name>
<organism evidence="2">
    <name type="scientific">marine sediment metagenome</name>
    <dbReference type="NCBI Taxonomy" id="412755"/>
    <lineage>
        <taxon>unclassified sequences</taxon>
        <taxon>metagenomes</taxon>
        <taxon>ecological metagenomes</taxon>
    </lineage>
</organism>
<evidence type="ECO:0000256" key="1">
    <source>
        <dbReference type="SAM" id="Coils"/>
    </source>
</evidence>
<gene>
    <name evidence="2" type="ORF">S01H1_69354</name>
</gene>
<reference evidence="2" key="1">
    <citation type="journal article" date="2014" name="Front. Microbiol.">
        <title>High frequency of phylogenetically diverse reductive dehalogenase-homologous genes in deep subseafloor sedimentary metagenomes.</title>
        <authorList>
            <person name="Kawai M."/>
            <person name="Futagami T."/>
            <person name="Toyoda A."/>
            <person name="Takaki Y."/>
            <person name="Nishi S."/>
            <person name="Hori S."/>
            <person name="Arai W."/>
            <person name="Tsubouchi T."/>
            <person name="Morono Y."/>
            <person name="Uchiyama I."/>
            <person name="Ito T."/>
            <person name="Fujiyama A."/>
            <person name="Inagaki F."/>
            <person name="Takami H."/>
        </authorList>
    </citation>
    <scope>NUCLEOTIDE SEQUENCE</scope>
    <source>
        <strain evidence="2">Expedition CK06-06</strain>
    </source>
</reference>
<sequence length="247" mass="28284">TVTLPWTGGRSLHSASRKYKLEKRPRDFGWYTFDLEGNKAKGPKPADPAPEFLKSSVKGYLVGDRLVPDDTRIDPDPKKIVEYSEKVFLLPEELDRFSRVRAGRIYPEGPLIFLEQEFPLGPEDEVMEAFLDNKISTFGIRSVVPALDAAFRMEVYQRQQAELRRQEIIRRRAEEEARRAKAERRKELLEKLGDGEGRRAMARAGDFTEAAKAALTVGGAQYLDHRRVRNGEFAVKYRVDGQRLECV</sequence>
<protein>
    <submittedName>
        <fullName evidence="2">Uncharacterized protein</fullName>
    </submittedName>
</protein>
<dbReference type="AlphaFoldDB" id="X0X8D2"/>
<keyword evidence="1" id="KW-0175">Coiled coil</keyword>
<accession>X0X8D2</accession>
<evidence type="ECO:0000313" key="2">
    <source>
        <dbReference type="EMBL" id="GAG39310.1"/>
    </source>
</evidence>
<proteinExistence type="predicted"/>
<feature type="non-terminal residue" evidence="2">
    <location>
        <position position="247"/>
    </location>
</feature>
<feature type="non-terminal residue" evidence="2">
    <location>
        <position position="1"/>
    </location>
</feature>
<dbReference type="EMBL" id="BARS01046044">
    <property type="protein sequence ID" value="GAG39310.1"/>
    <property type="molecule type" value="Genomic_DNA"/>
</dbReference>
<comment type="caution">
    <text evidence="2">The sequence shown here is derived from an EMBL/GenBank/DDBJ whole genome shotgun (WGS) entry which is preliminary data.</text>
</comment>
<feature type="coiled-coil region" evidence="1">
    <location>
        <begin position="156"/>
        <end position="192"/>
    </location>
</feature>